<feature type="transmembrane region" description="Helical" evidence="1">
    <location>
        <begin position="70"/>
        <end position="90"/>
    </location>
</feature>
<accession>A0ABD6CJX3</accession>
<comment type="caution">
    <text evidence="2">The sequence shown here is derived from an EMBL/GenBank/DDBJ whole genome shotgun (WGS) entry which is preliminary data.</text>
</comment>
<evidence type="ECO:0000256" key="1">
    <source>
        <dbReference type="SAM" id="Phobius"/>
    </source>
</evidence>
<evidence type="ECO:0000313" key="2">
    <source>
        <dbReference type="EMBL" id="MFD1598445.1"/>
    </source>
</evidence>
<feature type="transmembrane region" description="Helical" evidence="1">
    <location>
        <begin position="45"/>
        <end position="63"/>
    </location>
</feature>
<dbReference type="Proteomes" id="UP001597085">
    <property type="component" value="Unassembled WGS sequence"/>
</dbReference>
<keyword evidence="1" id="KW-0812">Transmembrane</keyword>
<keyword evidence="1" id="KW-1133">Transmembrane helix</keyword>
<proteinExistence type="predicted"/>
<feature type="transmembrane region" description="Helical" evidence="1">
    <location>
        <begin position="7"/>
        <end position="25"/>
    </location>
</feature>
<keyword evidence="1" id="KW-0472">Membrane</keyword>
<feature type="transmembrane region" description="Helical" evidence="1">
    <location>
        <begin position="102"/>
        <end position="123"/>
    </location>
</feature>
<organism evidence="2 3">
    <name type="scientific">Halobellus rarus</name>
    <dbReference type="NCBI Taxonomy" id="1126237"/>
    <lineage>
        <taxon>Archaea</taxon>
        <taxon>Methanobacteriati</taxon>
        <taxon>Methanobacteriota</taxon>
        <taxon>Stenosarchaea group</taxon>
        <taxon>Halobacteria</taxon>
        <taxon>Halobacteriales</taxon>
        <taxon>Haloferacaceae</taxon>
        <taxon>Halobellus</taxon>
    </lineage>
</organism>
<reference evidence="2 3" key="1">
    <citation type="journal article" date="2019" name="Int. J. Syst. Evol. Microbiol.">
        <title>The Global Catalogue of Microorganisms (GCM) 10K type strain sequencing project: providing services to taxonomists for standard genome sequencing and annotation.</title>
        <authorList>
            <consortium name="The Broad Institute Genomics Platform"/>
            <consortium name="The Broad Institute Genome Sequencing Center for Infectious Disease"/>
            <person name="Wu L."/>
            <person name="Ma J."/>
        </authorList>
    </citation>
    <scope>NUCLEOTIDE SEQUENCE [LARGE SCALE GENOMIC DNA]</scope>
    <source>
        <strain evidence="2 3">CGMCC 1.12121</strain>
    </source>
</reference>
<sequence>MSPASRLLDGVGGFLHVAVLWLLLNPAFTPVNVVVSALPVPLERQFWHAAVLSTLGVAVVRYYDPSWDLVRGFVVGVATTATFTSLYVFSGLERVVGAGGSWRAFGAVTAFWVVSLAVGVALAHPRTWRRFRTHFGVE</sequence>
<evidence type="ECO:0000313" key="3">
    <source>
        <dbReference type="Proteomes" id="UP001597085"/>
    </source>
</evidence>
<gene>
    <name evidence="2" type="ORF">ACFSBX_05695</name>
</gene>
<dbReference type="RefSeq" id="WP_256419684.1">
    <property type="nucleotide sequence ID" value="NZ_JANHDI010000001.1"/>
</dbReference>
<dbReference type="EMBL" id="JBHUDK010000005">
    <property type="protein sequence ID" value="MFD1598445.1"/>
    <property type="molecule type" value="Genomic_DNA"/>
</dbReference>
<dbReference type="AlphaFoldDB" id="A0ABD6CJX3"/>
<name>A0ABD6CJX3_9EURY</name>
<keyword evidence="3" id="KW-1185">Reference proteome</keyword>
<protein>
    <submittedName>
        <fullName evidence="2">Uncharacterized protein</fullName>
    </submittedName>
</protein>